<feature type="domain" description="MPN" evidence="7">
    <location>
        <begin position="120"/>
        <end position="242"/>
    </location>
</feature>
<dbReference type="AlphaFoldDB" id="A0A7V6DPV1"/>
<dbReference type="SUPFAM" id="SSF47781">
    <property type="entry name" value="RuvA domain 2-like"/>
    <property type="match status" value="1"/>
</dbReference>
<dbReference type="InterPro" id="IPR037518">
    <property type="entry name" value="MPN"/>
</dbReference>
<evidence type="ECO:0000256" key="6">
    <source>
        <dbReference type="RuleBase" id="RU003797"/>
    </source>
</evidence>
<protein>
    <submittedName>
        <fullName evidence="8">DNA repair protein RadC</fullName>
    </submittedName>
</protein>
<dbReference type="InterPro" id="IPR001405">
    <property type="entry name" value="UPF0758"/>
</dbReference>
<dbReference type="PROSITE" id="PS01302">
    <property type="entry name" value="UPF0758"/>
    <property type="match status" value="1"/>
</dbReference>
<keyword evidence="2" id="KW-0479">Metal-binding</keyword>
<name>A0A7V6DPV1_9BACT</name>
<dbReference type="CDD" id="cd08071">
    <property type="entry name" value="MPN_DUF2466"/>
    <property type="match status" value="1"/>
</dbReference>
<dbReference type="EMBL" id="DTGR01000123">
    <property type="protein sequence ID" value="HHS29534.1"/>
    <property type="molecule type" value="Genomic_DNA"/>
</dbReference>
<dbReference type="GO" id="GO:0008237">
    <property type="term" value="F:metallopeptidase activity"/>
    <property type="evidence" value="ECO:0007669"/>
    <property type="project" value="UniProtKB-KW"/>
</dbReference>
<evidence type="ECO:0000256" key="1">
    <source>
        <dbReference type="ARBA" id="ARBA00022670"/>
    </source>
</evidence>
<dbReference type="NCBIfam" id="TIGR00608">
    <property type="entry name" value="radc"/>
    <property type="match status" value="1"/>
</dbReference>
<comment type="caution">
    <text evidence="8">The sequence shown here is derived from an EMBL/GenBank/DDBJ whole genome shotgun (WGS) entry which is preliminary data.</text>
</comment>
<dbReference type="InterPro" id="IPR025657">
    <property type="entry name" value="RadC_JAB"/>
</dbReference>
<keyword evidence="1" id="KW-0645">Protease</keyword>
<evidence type="ECO:0000256" key="4">
    <source>
        <dbReference type="ARBA" id="ARBA00022833"/>
    </source>
</evidence>
<proteinExistence type="inferred from homology"/>
<reference evidence="8" key="1">
    <citation type="journal article" date="2020" name="mSystems">
        <title>Genome- and Community-Level Interaction Insights into Carbon Utilization and Element Cycling Functions of Hydrothermarchaeota in Hydrothermal Sediment.</title>
        <authorList>
            <person name="Zhou Z."/>
            <person name="Liu Y."/>
            <person name="Xu W."/>
            <person name="Pan J."/>
            <person name="Luo Z.H."/>
            <person name="Li M."/>
        </authorList>
    </citation>
    <scope>NUCLEOTIDE SEQUENCE [LARGE SCALE GENOMIC DNA]</scope>
    <source>
        <strain evidence="8">SpSt-767</strain>
    </source>
</reference>
<dbReference type="PANTHER" id="PTHR30471:SF3">
    <property type="entry name" value="UPF0758 PROTEIN YEES-RELATED"/>
    <property type="match status" value="1"/>
</dbReference>
<dbReference type="PROSITE" id="PS50249">
    <property type="entry name" value="MPN"/>
    <property type="match status" value="1"/>
</dbReference>
<dbReference type="InterPro" id="IPR020891">
    <property type="entry name" value="UPF0758_CS"/>
</dbReference>
<evidence type="ECO:0000313" key="8">
    <source>
        <dbReference type="EMBL" id="HHS29534.1"/>
    </source>
</evidence>
<keyword evidence="3" id="KW-0378">Hydrolase</keyword>
<dbReference type="InterPro" id="IPR010994">
    <property type="entry name" value="RuvA_2-like"/>
</dbReference>
<dbReference type="PANTHER" id="PTHR30471">
    <property type="entry name" value="DNA REPAIR PROTEIN RADC"/>
    <property type="match status" value="1"/>
</dbReference>
<evidence type="ECO:0000256" key="3">
    <source>
        <dbReference type="ARBA" id="ARBA00022801"/>
    </source>
</evidence>
<evidence type="ECO:0000256" key="2">
    <source>
        <dbReference type="ARBA" id="ARBA00022723"/>
    </source>
</evidence>
<dbReference type="Pfam" id="PF04002">
    <property type="entry name" value="RadC"/>
    <property type="match status" value="1"/>
</dbReference>
<dbReference type="GO" id="GO:0006508">
    <property type="term" value="P:proteolysis"/>
    <property type="evidence" value="ECO:0007669"/>
    <property type="project" value="UniProtKB-KW"/>
</dbReference>
<dbReference type="GO" id="GO:0046872">
    <property type="term" value="F:metal ion binding"/>
    <property type="evidence" value="ECO:0007669"/>
    <property type="project" value="UniProtKB-KW"/>
</dbReference>
<keyword evidence="5" id="KW-0482">Metalloprotease</keyword>
<organism evidence="8">
    <name type="scientific">Desulfobacca acetoxidans</name>
    <dbReference type="NCBI Taxonomy" id="60893"/>
    <lineage>
        <taxon>Bacteria</taxon>
        <taxon>Pseudomonadati</taxon>
        <taxon>Thermodesulfobacteriota</taxon>
        <taxon>Desulfobaccia</taxon>
        <taxon>Desulfobaccales</taxon>
        <taxon>Desulfobaccaceae</taxon>
        <taxon>Desulfobacca</taxon>
    </lineage>
</organism>
<evidence type="ECO:0000259" key="7">
    <source>
        <dbReference type="PROSITE" id="PS50249"/>
    </source>
</evidence>
<sequence length="242" mass="27318">MSSETKPRTEKPHYIGHRGRLRSRFLEGGTAALQDYELLELLLTFAIPYSDVKPLAKALIAHFGSFSQVLDAPMEALLEVRAQDTRGRTQRLTEFNATLIRLTKATVEAYLKEEALKRQRILSLEMLVDYCRTAMGGLKDEQFRVLYLNSQNEIIAEEILQEGTVNQTVVYPRKILELALKHKATGLILVHNHPSGNLNPSTSDKELTQTIVKASSALNLTVHDHLIISRHGYFSLAEHDML</sequence>
<gene>
    <name evidence="8" type="primary">radC</name>
    <name evidence="8" type="ORF">ENV52_07530</name>
</gene>
<dbReference type="Gene3D" id="3.40.140.10">
    <property type="entry name" value="Cytidine Deaminase, domain 2"/>
    <property type="match status" value="1"/>
</dbReference>
<dbReference type="NCBIfam" id="NF000642">
    <property type="entry name" value="PRK00024.1"/>
    <property type="match status" value="1"/>
</dbReference>
<accession>A0A7V6DPV1</accession>
<evidence type="ECO:0000256" key="5">
    <source>
        <dbReference type="ARBA" id="ARBA00023049"/>
    </source>
</evidence>
<keyword evidence="4" id="KW-0862">Zinc</keyword>
<comment type="similarity">
    <text evidence="6">Belongs to the UPF0758 family.</text>
</comment>